<dbReference type="SUPFAM" id="SSF51735">
    <property type="entry name" value="NAD(P)-binding Rossmann-fold domains"/>
    <property type="match status" value="1"/>
</dbReference>
<organism evidence="2 3">
    <name type="scientific">Moorena bouillonii PNG</name>
    <dbReference type="NCBI Taxonomy" id="568701"/>
    <lineage>
        <taxon>Bacteria</taxon>
        <taxon>Bacillati</taxon>
        <taxon>Cyanobacteriota</taxon>
        <taxon>Cyanophyceae</taxon>
        <taxon>Coleofasciculales</taxon>
        <taxon>Coleofasciculaceae</taxon>
        <taxon>Moorena</taxon>
    </lineage>
</organism>
<reference evidence="2 3" key="1">
    <citation type="submission" date="2016-10" db="EMBL/GenBank/DDBJ databases">
        <title>Comparative genomics uncovers the prolific and rare metabolic potential of the cyanobacterial genus Moorea.</title>
        <authorList>
            <person name="Leao T."/>
            <person name="Castelao G."/>
            <person name="Korobeynikov A."/>
            <person name="Monroe E.A."/>
            <person name="Podell S."/>
            <person name="Glukhov E."/>
            <person name="Allen E."/>
            <person name="Gerwick W.H."/>
            <person name="Gerwick L."/>
        </authorList>
    </citation>
    <scope>NUCLEOTIDE SEQUENCE [LARGE SCALE GENOMIC DNA]</scope>
    <source>
        <strain evidence="2 3">PNG5-198</strain>
    </source>
</reference>
<sequence>MTHLREAVVLITGAAGAFGQELTRQLLKAGSRLILSDLEEVIVRKRAEVIWREVGTGDVIACLGADLSSREGSQSLTPNT</sequence>
<keyword evidence="3" id="KW-1185">Reference proteome</keyword>
<dbReference type="Proteomes" id="UP000186657">
    <property type="component" value="Unassembled WGS sequence"/>
</dbReference>
<evidence type="ECO:0000313" key="3">
    <source>
        <dbReference type="Proteomes" id="UP000186657"/>
    </source>
</evidence>
<dbReference type="Gene3D" id="3.40.50.720">
    <property type="entry name" value="NAD(P)-binding Rossmann-like Domain"/>
    <property type="match status" value="1"/>
</dbReference>
<name>A0A1U7MZQ5_9CYAN</name>
<dbReference type="AlphaFoldDB" id="A0A1U7MZQ5"/>
<feature type="domain" description="Polysaccharide biosynthesis protein CapD-like" evidence="1">
    <location>
        <begin position="9"/>
        <end position="42"/>
    </location>
</feature>
<proteinExistence type="predicted"/>
<dbReference type="RefSeq" id="WP_143727542.1">
    <property type="nucleotide sequence ID" value="NZ_MKZS01000001.1"/>
</dbReference>
<comment type="caution">
    <text evidence="2">The sequence shown here is derived from an EMBL/GenBank/DDBJ whole genome shotgun (WGS) entry which is preliminary data.</text>
</comment>
<gene>
    <name evidence="2" type="ORF">BJP37_09090</name>
</gene>
<protein>
    <recommendedName>
        <fullName evidence="1">Polysaccharide biosynthesis protein CapD-like domain-containing protein</fullName>
    </recommendedName>
</protein>
<evidence type="ECO:0000259" key="1">
    <source>
        <dbReference type="Pfam" id="PF02719"/>
    </source>
</evidence>
<dbReference type="EMBL" id="MKZS01000001">
    <property type="protein sequence ID" value="OLT59170.1"/>
    <property type="molecule type" value="Genomic_DNA"/>
</dbReference>
<dbReference type="Pfam" id="PF02719">
    <property type="entry name" value="Polysacc_synt_2"/>
    <property type="match status" value="1"/>
</dbReference>
<dbReference type="InterPro" id="IPR036291">
    <property type="entry name" value="NAD(P)-bd_dom_sf"/>
</dbReference>
<accession>A0A1U7MZQ5</accession>
<evidence type="ECO:0000313" key="2">
    <source>
        <dbReference type="EMBL" id="OLT59170.1"/>
    </source>
</evidence>
<dbReference type="InterPro" id="IPR003869">
    <property type="entry name" value="Polysac_CapD-like"/>
</dbReference>